<sequence length="65" mass="7011">MRAWQGSASFPGEVPEGTPGAVPVRFEVDMLGRRVPVAWVVPAPGAADHWDARGTGPNFIEYAFE</sequence>
<dbReference type="EMBL" id="AORC01000004">
    <property type="protein sequence ID" value="EYT50576.1"/>
    <property type="molecule type" value="Genomic_DNA"/>
</dbReference>
<evidence type="ECO:0000313" key="3">
    <source>
        <dbReference type="Proteomes" id="UP000019754"/>
    </source>
</evidence>
<keyword evidence="3" id="KW-1185">Reference proteome</keyword>
<accession>A0A022KXG7</accession>
<evidence type="ECO:0000256" key="1">
    <source>
        <dbReference type="SAM" id="MobiDB-lite"/>
    </source>
</evidence>
<name>A0A022KXG7_9MICO</name>
<feature type="region of interest" description="Disordered" evidence="1">
    <location>
        <begin position="1"/>
        <end position="21"/>
    </location>
</feature>
<protein>
    <submittedName>
        <fullName evidence="2">Uncharacterized protein</fullName>
    </submittedName>
</protein>
<dbReference type="AlphaFoldDB" id="A0A022KXG7"/>
<reference evidence="2 3" key="1">
    <citation type="journal article" date="2013" name="Genome Announc.">
        <title>Draft genome sequence of an Actinobacterium, Brachybacterium muris strain UCD-AY4.</title>
        <authorList>
            <person name="Lo J.R."/>
            <person name="Lang J.M."/>
            <person name="Darling A.E."/>
            <person name="Eisen J.A."/>
            <person name="Coil D.A."/>
        </authorList>
    </citation>
    <scope>NUCLEOTIDE SEQUENCE [LARGE SCALE GENOMIC DNA]</scope>
    <source>
        <strain evidence="2 3">UCD-AY4</strain>
    </source>
</reference>
<dbReference type="HOGENOM" id="CLU_2841186_0_0_11"/>
<proteinExistence type="predicted"/>
<comment type="caution">
    <text evidence="2">The sequence shown here is derived from an EMBL/GenBank/DDBJ whole genome shotgun (WGS) entry which is preliminary data.</text>
</comment>
<dbReference type="Proteomes" id="UP000019754">
    <property type="component" value="Unassembled WGS sequence"/>
</dbReference>
<evidence type="ECO:0000313" key="2">
    <source>
        <dbReference type="EMBL" id="EYT50576.1"/>
    </source>
</evidence>
<dbReference type="STRING" id="1249481.D641_0104450"/>
<organism evidence="2 3">
    <name type="scientific">Brachybacterium muris UCD-AY4</name>
    <dbReference type="NCBI Taxonomy" id="1249481"/>
    <lineage>
        <taxon>Bacteria</taxon>
        <taxon>Bacillati</taxon>
        <taxon>Actinomycetota</taxon>
        <taxon>Actinomycetes</taxon>
        <taxon>Micrococcales</taxon>
        <taxon>Dermabacteraceae</taxon>
        <taxon>Brachybacterium</taxon>
    </lineage>
</organism>
<gene>
    <name evidence="2" type="ORF">D641_0104450</name>
</gene>